<comment type="subcellular location">
    <subcellularLocation>
        <location evidence="1">Membrane</location>
        <topology evidence="1">Multi-pass membrane protein</topology>
    </subcellularLocation>
</comment>
<sequence>MIKVFESLLISFSFVLLSLILIFKEKLGIGKEIFIAEIMALIQLVVLGYVIGIVFNLGIYYASIMILFMVSVSAFMVKRNVTKEKNRKIVCAAFLSTITITIISLIILTVSKTVLFEVRYLIPLMGMVIGNSTNAMSIGLERFLNDLKSEKDVLWGYLALGATEKQAVNTFVKKAVRAALTPHLNSTKAVGLIFIPGAMVGMLLAGVDPLEAAKVQITIMWMIMASNIFSVTIACYLLYKEFIHQISS</sequence>
<feature type="transmembrane region" description="Helical" evidence="6">
    <location>
        <begin position="6"/>
        <end position="23"/>
    </location>
</feature>
<protein>
    <submittedName>
        <fullName evidence="8">Iron export ABC transporter permease subunit FetB</fullName>
    </submittedName>
</protein>
<comment type="similarity">
    <text evidence="2">Belongs to the UPF0014 family.</text>
</comment>
<dbReference type="AlphaFoldDB" id="A0A2L1CAC2"/>
<dbReference type="KEGG" id="mmad:MMJJ_09130"/>
<dbReference type="Pfam" id="PF03649">
    <property type="entry name" value="UPF0014"/>
    <property type="match status" value="1"/>
</dbReference>
<evidence type="ECO:0000313" key="7">
    <source>
        <dbReference type="EMBL" id="AVB76322.1"/>
    </source>
</evidence>
<evidence type="ECO:0000256" key="6">
    <source>
        <dbReference type="SAM" id="Phobius"/>
    </source>
</evidence>
<feature type="transmembrane region" description="Helical" evidence="6">
    <location>
        <begin position="35"/>
        <end position="53"/>
    </location>
</feature>
<reference evidence="8" key="3">
    <citation type="submission" date="2020-07" db="EMBL/GenBank/DDBJ databases">
        <title>Severe corrosion of carbon steel in oil field produced water can be linked to methanogenic archaea containing a special type of NiFe hydrogenase.</title>
        <authorList>
            <person name="Lahme S."/>
            <person name="Mand J."/>
            <person name="Longwell J."/>
            <person name="Smith R."/>
            <person name="Enning D."/>
        </authorList>
    </citation>
    <scope>NUCLEOTIDE SEQUENCE</scope>
    <source>
        <strain evidence="8">MIC098Bin5</strain>
    </source>
</reference>
<dbReference type="PANTHER" id="PTHR30028">
    <property type="entry name" value="UPF0014 INNER MEMBRANE PROTEIN YBBM-RELATED"/>
    <property type="match status" value="1"/>
</dbReference>
<feature type="transmembrane region" description="Helical" evidence="6">
    <location>
        <begin position="89"/>
        <end position="108"/>
    </location>
</feature>
<keyword evidence="4 6" id="KW-1133">Transmembrane helix</keyword>
<reference evidence="7" key="2">
    <citation type="submission" date="2018-02" db="EMBL/GenBank/DDBJ databases">
        <title>Complete genome sequence of the Methanococcus maripaludis type strain JJ (DSM 2067), a model for selenoprotein synthesis in Archaea.</title>
        <authorList>
            <person name="Poehlein A."/>
            <person name="Heym D."/>
            <person name="Quitzke V."/>
            <person name="Fersch J."/>
            <person name="Daniel R."/>
            <person name="Rother M."/>
        </authorList>
    </citation>
    <scope>NUCLEOTIDE SEQUENCE [LARGE SCALE GENOMIC DNA]</scope>
    <source>
        <strain evidence="7">DSM 2067</strain>
    </source>
</reference>
<evidence type="ECO:0000256" key="4">
    <source>
        <dbReference type="ARBA" id="ARBA00022989"/>
    </source>
</evidence>
<dbReference type="GeneID" id="10981601"/>
<evidence type="ECO:0000256" key="1">
    <source>
        <dbReference type="ARBA" id="ARBA00004141"/>
    </source>
</evidence>
<evidence type="ECO:0000256" key="5">
    <source>
        <dbReference type="ARBA" id="ARBA00023136"/>
    </source>
</evidence>
<evidence type="ECO:0000256" key="2">
    <source>
        <dbReference type="ARBA" id="ARBA00005268"/>
    </source>
</evidence>
<dbReference type="Proteomes" id="UP000239462">
    <property type="component" value="Chromosome"/>
</dbReference>
<dbReference type="GO" id="GO:0005886">
    <property type="term" value="C:plasma membrane"/>
    <property type="evidence" value="ECO:0007669"/>
    <property type="project" value="TreeGrafter"/>
</dbReference>
<feature type="transmembrane region" description="Helical" evidence="6">
    <location>
        <begin position="189"/>
        <end position="207"/>
    </location>
</feature>
<dbReference type="PANTHER" id="PTHR30028:SF0">
    <property type="entry name" value="PROTEIN ALUMINUM SENSITIVE 3"/>
    <property type="match status" value="1"/>
</dbReference>
<accession>A0A2L1CAC2</accession>
<reference evidence="9" key="1">
    <citation type="journal article" date="2018" name="Genome Announc.">
        <title>Complete Genome Sequence of the Methanococcus maripaludis Type Strain JJ (DSM 2067), a Model for Selenoprotein Synthesis in Archaea.</title>
        <authorList>
            <person name="Poehlein A."/>
            <person name="Heym D."/>
            <person name="Quitzke V."/>
            <person name="Fersch J."/>
            <person name="Daniel R."/>
            <person name="Rother M."/>
        </authorList>
    </citation>
    <scope>NUCLEOTIDE SEQUENCE [LARGE SCALE GENOMIC DNA]</scope>
    <source>
        <strain evidence="9">DSM 2067</strain>
    </source>
</reference>
<dbReference type="InterPro" id="IPR005226">
    <property type="entry name" value="UPF0014_fam"/>
</dbReference>
<keyword evidence="3 6" id="KW-0812">Transmembrane</keyword>
<dbReference type="EMBL" id="JACCQJ010000002">
    <property type="protein sequence ID" value="MBG0769387.1"/>
    <property type="molecule type" value="Genomic_DNA"/>
</dbReference>
<gene>
    <name evidence="8" type="primary">fetB</name>
    <name evidence="8" type="ORF">H0S71_05760</name>
    <name evidence="7" type="ORF">MMJJ_09130</name>
</gene>
<feature type="transmembrane region" description="Helical" evidence="6">
    <location>
        <begin position="120"/>
        <end position="140"/>
    </location>
</feature>
<feature type="transmembrane region" description="Helical" evidence="6">
    <location>
        <begin position="219"/>
        <end position="239"/>
    </location>
</feature>
<dbReference type="RefSeq" id="WP_048055735.1">
    <property type="nucleotide sequence ID" value="NZ_BAAABJ010000001.1"/>
</dbReference>
<keyword evidence="5 6" id="KW-0472">Membrane</keyword>
<organism evidence="7 9">
    <name type="scientific">Methanococcus maripaludis</name>
    <name type="common">Methanococcus deltae</name>
    <dbReference type="NCBI Taxonomy" id="39152"/>
    <lineage>
        <taxon>Archaea</taxon>
        <taxon>Methanobacteriati</taxon>
        <taxon>Methanobacteriota</taxon>
        <taxon>Methanomada group</taxon>
        <taxon>Methanococci</taxon>
        <taxon>Methanococcales</taxon>
        <taxon>Methanococcaceae</taxon>
        <taxon>Methanococcus</taxon>
    </lineage>
</organism>
<evidence type="ECO:0000313" key="9">
    <source>
        <dbReference type="Proteomes" id="UP000239462"/>
    </source>
</evidence>
<proteinExistence type="inferred from homology"/>
<name>A0A2L1CAC2_METMI</name>
<feature type="transmembrane region" description="Helical" evidence="6">
    <location>
        <begin position="59"/>
        <end position="77"/>
    </location>
</feature>
<dbReference type="Proteomes" id="UP000714405">
    <property type="component" value="Unassembled WGS sequence"/>
</dbReference>
<evidence type="ECO:0000313" key="8">
    <source>
        <dbReference type="EMBL" id="MBG0769387.1"/>
    </source>
</evidence>
<evidence type="ECO:0000256" key="3">
    <source>
        <dbReference type="ARBA" id="ARBA00022692"/>
    </source>
</evidence>
<dbReference type="EMBL" id="CP026606">
    <property type="protein sequence ID" value="AVB76322.1"/>
    <property type="molecule type" value="Genomic_DNA"/>
</dbReference>